<dbReference type="InterPro" id="IPR016188">
    <property type="entry name" value="PurM-like_N"/>
</dbReference>
<dbReference type="Gene3D" id="3.30.1330.10">
    <property type="entry name" value="PurM-like, N-terminal domain"/>
    <property type="match status" value="1"/>
</dbReference>
<dbReference type="InterPro" id="IPR004536">
    <property type="entry name" value="SPS/SelD"/>
</dbReference>
<protein>
    <submittedName>
        <fullName evidence="9">Selenide water dikinase, putative</fullName>
    </submittedName>
</protein>
<dbReference type="EMBL" id="FLQV01000223">
    <property type="protein sequence ID" value="SBS85045.1"/>
    <property type="molecule type" value="Genomic_DNA"/>
</dbReference>
<accession>A0A1A8VX14</accession>
<evidence type="ECO:0000256" key="4">
    <source>
        <dbReference type="ARBA" id="ARBA00022840"/>
    </source>
</evidence>
<evidence type="ECO:0000256" key="3">
    <source>
        <dbReference type="ARBA" id="ARBA00022777"/>
    </source>
</evidence>
<evidence type="ECO:0000256" key="1">
    <source>
        <dbReference type="ARBA" id="ARBA00022679"/>
    </source>
</evidence>
<dbReference type="AlphaFoldDB" id="A0A1A8VX14"/>
<dbReference type="InterPro" id="IPR036676">
    <property type="entry name" value="PurM-like_C_sf"/>
</dbReference>
<feature type="compositionally biased region" description="Low complexity" evidence="6">
    <location>
        <begin position="541"/>
        <end position="554"/>
    </location>
</feature>
<dbReference type="VEuPathDB" id="PlasmoDB:PocGH01_07017900"/>
<reference evidence="10" key="1">
    <citation type="submission" date="2016-05" db="EMBL/GenBank/DDBJ databases">
        <authorList>
            <person name="Naeem Raeece"/>
        </authorList>
    </citation>
    <scope>NUCLEOTIDE SEQUENCE [LARGE SCALE GENOMIC DNA]</scope>
</reference>
<dbReference type="GO" id="GO:0005524">
    <property type="term" value="F:ATP binding"/>
    <property type="evidence" value="ECO:0007669"/>
    <property type="project" value="UniProtKB-KW"/>
</dbReference>
<dbReference type="GO" id="GO:0016260">
    <property type="term" value="P:selenocysteine biosynthetic process"/>
    <property type="evidence" value="ECO:0007669"/>
    <property type="project" value="TreeGrafter"/>
</dbReference>
<name>A0A1A8VX14_PLAOA</name>
<dbReference type="InterPro" id="IPR010918">
    <property type="entry name" value="PurM-like_C_dom"/>
</dbReference>
<keyword evidence="4" id="KW-0067">ATP-binding</keyword>
<keyword evidence="1" id="KW-0808">Transferase</keyword>
<dbReference type="Gene3D" id="3.90.650.10">
    <property type="entry name" value="PurM-like C-terminal domain"/>
    <property type="match status" value="1"/>
</dbReference>
<dbReference type="Pfam" id="PF00586">
    <property type="entry name" value="AIRS"/>
    <property type="match status" value="1"/>
</dbReference>
<feature type="region of interest" description="Disordered" evidence="6">
    <location>
        <begin position="530"/>
        <end position="561"/>
    </location>
</feature>
<sequence length="1174" mass="134996">MRICKKIDPVIDIVLIGFGKRSKVFIDIFLEKSEELKGVNIIVICKDNFVFLNSYLQCIDVCKDTYIDVYKYCKERNILFINEKIECIDSNKKVIYFSSDRNNLSYDFLLLDFDYKSGYLLNKDLSHMNIYPFRNKNLFFYYVHIMYLSLLKWQNGQTSNIKEYYKWKTFFLESITIQRFYNFFSYNDKYVEEIFDIYDSAYVSRDSSNDENSVRIDMHVEKEVVRTSSGEATTNGEVAAKGSPLKLVLLSDDHRLGKGLYFAISKNVKKHSAHTKIVYVYITTELDVDIVDFCDDYVVITSVEEVLSRDDDKVIKCIDKKGQIITIKYDECINVTDLKYPTYMYNSRFDEQITLSINSFCQHEKYDTLYFLNQIRNYNDFTVCHTVYLNICNRIYKREYISIEHVQKKKDVKNIPNIFYTNVGLYITIKNYMYSTISEIAKKCFSNINNNTFVQKKIYLLMEKKKEIDKYIEENKVENREMNFFPFLINFLFFLYKKIVIYFDFVKRKFSFYWKGKVACSKRRDETHDFKENSSTHCDTSRSGSNSSCNVSRNGSEDSSNAICTDRESISRISALAATTNRCDRNGDIDIVGGTGCDAGLSSYSGNTLPVYMYDMYLREYEKRLIVSKKTTYRISQKEETKGGIIPHGDTSGGQIVIVQDEDSKCGNVTNFSSTEKVNLYIRESIEKIINRNTCGGCGSKVPSNILSNSLKSLNIYNSPNVYLGVEGTDDCCVFVHSKSKKGEESPALVQTIDFFKSFIDDEYILGEIIAIHSLSDIYSMGGIGICALCVLIVKDNIEKKLQQRLENILTGCCQKLKEEKCVLSGGHTCAGNENYVGLAVTGKIKKKKGRRVEHVHMESLQEDKPRNKHIRGNDNCSGKLSPSYHSSDVFSSEENVSYDQEDKEKMEQFKKHELLKDNYLFLPKGSQTVQVSDVIITTKIYGFGFIMAAHICKKAKARWIYNCLDEMLISNRKSGLYFLKKNVKACTDVTGFGILGHLNEMIKCSRREIYLNCKMHDAERVEAREDTEEGKTTGRDSTSDKDDAPLNFIGAKINLNNIKIAEGVQDCIEKNIYSSMYKKNHYLCNNIINLEEAMSSEKYGILFDPQTSGGLMAIVGREEANNVLLDLQALGYKNAAIIGEIIHVQYDKYKNMSIKDISLSDYLDTTNSVYVEC</sequence>
<dbReference type="GO" id="GO:0004756">
    <property type="term" value="F:selenide, water dikinase activity"/>
    <property type="evidence" value="ECO:0007669"/>
    <property type="project" value="TreeGrafter"/>
</dbReference>
<feature type="domain" description="PurM-like N-terminal" evidence="7">
    <location>
        <begin position="730"/>
        <end position="844"/>
    </location>
</feature>
<dbReference type="SUPFAM" id="SSF56042">
    <property type="entry name" value="PurM C-terminal domain-like"/>
    <property type="match status" value="1"/>
</dbReference>
<keyword evidence="3 9" id="KW-0418">Kinase</keyword>
<evidence type="ECO:0000256" key="2">
    <source>
        <dbReference type="ARBA" id="ARBA00022741"/>
    </source>
</evidence>
<evidence type="ECO:0000256" key="6">
    <source>
        <dbReference type="SAM" id="MobiDB-lite"/>
    </source>
</evidence>
<dbReference type="PANTHER" id="PTHR10256:SF0">
    <property type="entry name" value="INACTIVE SELENIDE, WATER DIKINASE-LIKE PROTEIN-RELATED"/>
    <property type="match status" value="1"/>
</dbReference>
<dbReference type="SUPFAM" id="SSF55326">
    <property type="entry name" value="PurM N-terminal domain-like"/>
    <property type="match status" value="1"/>
</dbReference>
<evidence type="ECO:0000259" key="8">
    <source>
        <dbReference type="Pfam" id="PF02769"/>
    </source>
</evidence>
<feature type="domain" description="PurM-like C-terminal" evidence="8">
    <location>
        <begin position="979"/>
        <end position="1145"/>
    </location>
</feature>
<dbReference type="InterPro" id="IPR036921">
    <property type="entry name" value="PurM-like_N_sf"/>
</dbReference>
<keyword evidence="2" id="KW-0547">Nucleotide-binding</keyword>
<feature type="compositionally biased region" description="Polar residues" evidence="6">
    <location>
        <begin position="875"/>
        <end position="895"/>
    </location>
</feature>
<evidence type="ECO:0000259" key="7">
    <source>
        <dbReference type="Pfam" id="PF00586"/>
    </source>
</evidence>
<evidence type="ECO:0000313" key="10">
    <source>
        <dbReference type="Proteomes" id="UP000078546"/>
    </source>
</evidence>
<gene>
    <name evidence="9" type="ORF">POVCU1_011840</name>
</gene>
<organism evidence="9 10">
    <name type="scientific">Plasmodium ovale curtisi</name>
    <dbReference type="NCBI Taxonomy" id="864141"/>
    <lineage>
        <taxon>Eukaryota</taxon>
        <taxon>Sar</taxon>
        <taxon>Alveolata</taxon>
        <taxon>Apicomplexa</taxon>
        <taxon>Aconoidasida</taxon>
        <taxon>Haemosporida</taxon>
        <taxon>Plasmodiidae</taxon>
        <taxon>Plasmodium</taxon>
        <taxon>Plasmodium (Plasmodium)</taxon>
    </lineage>
</organism>
<dbReference type="PANTHER" id="PTHR10256">
    <property type="entry name" value="SELENIDE, WATER DIKINASE"/>
    <property type="match status" value="1"/>
</dbReference>
<dbReference type="Pfam" id="PF02769">
    <property type="entry name" value="AIRS_C"/>
    <property type="match status" value="1"/>
</dbReference>
<keyword evidence="5" id="KW-0711">Selenium</keyword>
<feature type="region of interest" description="Disordered" evidence="6">
    <location>
        <begin position="1023"/>
        <end position="1044"/>
    </location>
</feature>
<dbReference type="Proteomes" id="UP000078546">
    <property type="component" value="Unassembled WGS sequence"/>
</dbReference>
<proteinExistence type="predicted"/>
<evidence type="ECO:0000313" key="9">
    <source>
        <dbReference type="EMBL" id="SBS85045.1"/>
    </source>
</evidence>
<evidence type="ECO:0000256" key="5">
    <source>
        <dbReference type="ARBA" id="ARBA00023266"/>
    </source>
</evidence>
<dbReference type="GO" id="GO:0005737">
    <property type="term" value="C:cytoplasm"/>
    <property type="evidence" value="ECO:0007669"/>
    <property type="project" value="TreeGrafter"/>
</dbReference>
<feature type="region of interest" description="Disordered" evidence="6">
    <location>
        <begin position="859"/>
        <end position="895"/>
    </location>
</feature>